<protein>
    <submittedName>
        <fullName evidence="1">7586_t:CDS:1</fullName>
    </submittedName>
</protein>
<keyword evidence="2" id="KW-1185">Reference proteome</keyword>
<dbReference type="EMBL" id="CAJVQC010173836">
    <property type="protein sequence ID" value="CAG8851026.1"/>
    <property type="molecule type" value="Genomic_DNA"/>
</dbReference>
<gene>
    <name evidence="1" type="ORF">RPERSI_LOCUS36373</name>
</gene>
<proteinExistence type="predicted"/>
<feature type="non-terminal residue" evidence="1">
    <location>
        <position position="91"/>
    </location>
</feature>
<evidence type="ECO:0000313" key="2">
    <source>
        <dbReference type="Proteomes" id="UP000789920"/>
    </source>
</evidence>
<organism evidence="1 2">
    <name type="scientific">Racocetra persica</name>
    <dbReference type="NCBI Taxonomy" id="160502"/>
    <lineage>
        <taxon>Eukaryota</taxon>
        <taxon>Fungi</taxon>
        <taxon>Fungi incertae sedis</taxon>
        <taxon>Mucoromycota</taxon>
        <taxon>Glomeromycotina</taxon>
        <taxon>Glomeromycetes</taxon>
        <taxon>Diversisporales</taxon>
        <taxon>Gigasporaceae</taxon>
        <taxon>Racocetra</taxon>
    </lineage>
</organism>
<comment type="caution">
    <text evidence="1">The sequence shown here is derived from an EMBL/GenBank/DDBJ whole genome shotgun (WGS) entry which is preliminary data.</text>
</comment>
<sequence>TLMNISPNALIYERNVHITEKDMFGEWGNILYKIKKEDGIEGKVSKALLVSLWGALCEQKNGQNYEDQVKRVHTDGFIIAGKVELKTGIEM</sequence>
<feature type="non-terminal residue" evidence="1">
    <location>
        <position position="1"/>
    </location>
</feature>
<evidence type="ECO:0000313" key="1">
    <source>
        <dbReference type="EMBL" id="CAG8851026.1"/>
    </source>
</evidence>
<name>A0ACA9SWR6_9GLOM</name>
<reference evidence="1" key="1">
    <citation type="submission" date="2021-06" db="EMBL/GenBank/DDBJ databases">
        <authorList>
            <person name="Kallberg Y."/>
            <person name="Tangrot J."/>
            <person name="Rosling A."/>
        </authorList>
    </citation>
    <scope>NUCLEOTIDE SEQUENCE</scope>
    <source>
        <strain evidence="1">MA461A</strain>
    </source>
</reference>
<dbReference type="Proteomes" id="UP000789920">
    <property type="component" value="Unassembled WGS sequence"/>
</dbReference>
<accession>A0ACA9SWR6</accession>